<dbReference type="Proteomes" id="UP000181997">
    <property type="component" value="Unassembled WGS sequence"/>
</dbReference>
<name>A0A1C4CBP4_9BACI</name>
<evidence type="ECO:0000313" key="1">
    <source>
        <dbReference type="EMBL" id="SCC16414.1"/>
    </source>
</evidence>
<dbReference type="Pfam" id="PF02810">
    <property type="entry name" value="SEC-C"/>
    <property type="match status" value="1"/>
</dbReference>
<evidence type="ECO:0000313" key="2">
    <source>
        <dbReference type="Proteomes" id="UP000181997"/>
    </source>
</evidence>
<reference evidence="2" key="1">
    <citation type="submission" date="2016-08" db="EMBL/GenBank/DDBJ databases">
        <authorList>
            <person name="Varghese N."/>
            <person name="Submissions Spin"/>
        </authorList>
    </citation>
    <scope>NUCLEOTIDE SEQUENCE [LARGE SCALE GENOMIC DNA]</scope>
    <source>
        <strain evidence="2">SGD-1123</strain>
    </source>
</reference>
<organism evidence="1 2">
    <name type="scientific">[Bacillus] enclensis</name>
    <dbReference type="NCBI Taxonomy" id="1402860"/>
    <lineage>
        <taxon>Bacteria</taxon>
        <taxon>Bacillati</taxon>
        <taxon>Bacillota</taxon>
        <taxon>Bacilli</taxon>
        <taxon>Bacillales</taxon>
        <taxon>Bacillaceae</taxon>
        <taxon>Rossellomorea</taxon>
    </lineage>
</organism>
<keyword evidence="2" id="KW-1185">Reference proteome</keyword>
<dbReference type="EMBL" id="FMAU01000003">
    <property type="protein sequence ID" value="SCC16414.1"/>
    <property type="molecule type" value="Genomic_DNA"/>
</dbReference>
<sequence>MFQALPSISSKAMVAFILYILIISSRNEGVPKWLIINSNLEVVDNQIKQDDPKCTNKTLARLVDLGIEEQVSKEMIATVLTEEIYVVMKYQETFNEKRYCKKMALLPEYIEGIEERESDHVVMPVKKGPSIGRNDPCPCGSGSKYKKCCGRQ</sequence>
<protein>
    <submittedName>
        <fullName evidence="1">SEC-C motif-containing protein</fullName>
    </submittedName>
</protein>
<gene>
    <name evidence="1" type="ORF">GA0061094_2819</name>
</gene>
<dbReference type="Gene3D" id="3.10.450.50">
    <property type="match status" value="1"/>
</dbReference>
<dbReference type="InterPro" id="IPR004027">
    <property type="entry name" value="SEC_C_motif"/>
</dbReference>
<dbReference type="SUPFAM" id="SSF103642">
    <property type="entry name" value="Sec-C motif"/>
    <property type="match status" value="1"/>
</dbReference>
<accession>A0A1C4CBP4</accession>
<proteinExistence type="predicted"/>
<dbReference type="AlphaFoldDB" id="A0A1C4CBP4"/>